<organism evidence="3 4">
    <name type="scientific">Halovenus aranensis</name>
    <dbReference type="NCBI Taxonomy" id="890420"/>
    <lineage>
        <taxon>Archaea</taxon>
        <taxon>Methanobacteriati</taxon>
        <taxon>Methanobacteriota</taxon>
        <taxon>Stenosarchaea group</taxon>
        <taxon>Halobacteria</taxon>
        <taxon>Halobacteriales</taxon>
        <taxon>Haloarculaceae</taxon>
        <taxon>Halovenus</taxon>
    </lineage>
</organism>
<evidence type="ECO:0000259" key="2">
    <source>
        <dbReference type="Pfam" id="PF07790"/>
    </source>
</evidence>
<keyword evidence="3" id="KW-0966">Cell projection</keyword>
<keyword evidence="4" id="KW-1185">Reference proteome</keyword>
<dbReference type="AlphaFoldDB" id="A0A1G8Y6T5"/>
<dbReference type="Pfam" id="PF07790">
    <property type="entry name" value="Pilin_N"/>
    <property type="match status" value="1"/>
</dbReference>
<dbReference type="InterPro" id="IPR012859">
    <property type="entry name" value="Pilin_N_archaeal"/>
</dbReference>
<gene>
    <name evidence="3" type="ORF">SAMN05216226_11382</name>
</gene>
<dbReference type="EMBL" id="FNFC01000013">
    <property type="protein sequence ID" value="SDJ97875.1"/>
    <property type="molecule type" value="Genomic_DNA"/>
</dbReference>
<keyword evidence="3" id="KW-0969">Cilium</keyword>
<keyword evidence="1" id="KW-0812">Transmembrane</keyword>
<evidence type="ECO:0000313" key="4">
    <source>
        <dbReference type="Proteomes" id="UP000198856"/>
    </source>
</evidence>
<proteinExistence type="predicted"/>
<dbReference type="RefSeq" id="WP_092703821.1">
    <property type="nucleotide sequence ID" value="NZ_FNFC01000013.1"/>
</dbReference>
<protein>
    <submittedName>
        <fullName evidence="3">Flagellin N-terminal-like domain-containing protein</fullName>
    </submittedName>
</protein>
<feature type="transmembrane region" description="Helical" evidence="1">
    <location>
        <begin position="12"/>
        <end position="40"/>
    </location>
</feature>
<keyword evidence="1" id="KW-0472">Membrane</keyword>
<dbReference type="Proteomes" id="UP000198856">
    <property type="component" value="Unassembled WGS sequence"/>
</dbReference>
<reference evidence="3 4" key="1">
    <citation type="submission" date="2016-10" db="EMBL/GenBank/DDBJ databases">
        <authorList>
            <person name="de Groot N.N."/>
        </authorList>
    </citation>
    <scope>NUCLEOTIDE SEQUENCE [LARGE SCALE GENOMIC DNA]</scope>
    <source>
        <strain evidence="3 4">IBRC-M10015</strain>
    </source>
</reference>
<feature type="domain" description="Archaeal Type IV pilin N-terminal" evidence="2">
    <location>
        <begin position="11"/>
        <end position="108"/>
    </location>
</feature>
<keyword evidence="3" id="KW-0282">Flagellum</keyword>
<evidence type="ECO:0000313" key="3">
    <source>
        <dbReference type="EMBL" id="SDJ97875.1"/>
    </source>
</evidence>
<dbReference type="OrthoDB" id="118020at2157"/>
<accession>A0A1G8Y6T5</accession>
<dbReference type="InterPro" id="IPR013373">
    <property type="entry name" value="Flagellin/pilin_N_arc"/>
</dbReference>
<name>A0A1G8Y6T5_9EURY</name>
<dbReference type="STRING" id="890420.SAMN05216226_11382"/>
<keyword evidence="1" id="KW-1133">Transmembrane helix</keyword>
<dbReference type="NCBIfam" id="TIGR02537">
    <property type="entry name" value="arch_flag_Nterm"/>
    <property type="match status" value="1"/>
</dbReference>
<sequence length="182" mass="19160">MQIKNLFEEDDAVSPVIGVILMVAITVILAAVIASFVLGLGDTAGEVQPQATWNFEYEEANTDSYDFTGNTDYGSIADGTLTEGNGTLEITVSDGEAVETADLYIRGDGIYEDTSDGATAGTAGDATETDEIVVADIADVSEDEFSASEGFTIPVDDNYDIDLVWDTGDDSSTLDEDKGPEA</sequence>
<evidence type="ECO:0000256" key="1">
    <source>
        <dbReference type="SAM" id="Phobius"/>
    </source>
</evidence>